<comment type="caution">
    <text evidence="2">The sequence shown here is derived from an EMBL/GenBank/DDBJ whole genome shotgun (WGS) entry which is preliminary data.</text>
</comment>
<feature type="region of interest" description="Disordered" evidence="1">
    <location>
        <begin position="142"/>
        <end position="184"/>
    </location>
</feature>
<dbReference type="EMBL" id="CAJNOH010006380">
    <property type="protein sequence ID" value="CAF1430743.1"/>
    <property type="molecule type" value="Genomic_DNA"/>
</dbReference>
<feature type="compositionally biased region" description="Low complexity" evidence="1">
    <location>
        <begin position="169"/>
        <end position="179"/>
    </location>
</feature>
<evidence type="ECO:0000313" key="4">
    <source>
        <dbReference type="Proteomes" id="UP000663854"/>
    </source>
</evidence>
<evidence type="ECO:0000256" key="1">
    <source>
        <dbReference type="SAM" id="MobiDB-lite"/>
    </source>
</evidence>
<sequence length="251" mass="28293">MEALRIWLFSSQTCESMFRIARSMSGPFSSVVNFSVAEFLRRAEKLSILQAIKSEAESDPDFPFHFPRHHKQTKLQKFASTVRISSSLSSDEIEQIVKRAFADASELVASLDVHILNKDGNSITINEVSVIIKDHLEKTAKISDSSRTESSDSDSELDNELNSYGTEYDSTSSDSNNDQDMSESDCLSNVSNCSFRGMRIYDNVKPSLAQSYFKVTVNGQTKFLHKQTACWLLMHDKSSLSSDRSRRVMNK</sequence>
<dbReference type="Proteomes" id="UP000663870">
    <property type="component" value="Unassembled WGS sequence"/>
</dbReference>
<keyword evidence="5" id="KW-1185">Reference proteome</keyword>
<accession>A0A815N0S4</accession>
<dbReference type="Proteomes" id="UP000663854">
    <property type="component" value="Unassembled WGS sequence"/>
</dbReference>
<gene>
    <name evidence="3" type="ORF">JXQ802_LOCUS52016</name>
    <name evidence="2" type="ORF">PYM288_LOCUS35745</name>
</gene>
<name>A0A815N0S4_9BILA</name>
<evidence type="ECO:0000313" key="2">
    <source>
        <dbReference type="EMBL" id="CAF1430743.1"/>
    </source>
</evidence>
<dbReference type="EMBL" id="CAJNOL010007948">
    <property type="protein sequence ID" value="CAF1632576.1"/>
    <property type="molecule type" value="Genomic_DNA"/>
</dbReference>
<proteinExistence type="predicted"/>
<dbReference type="AlphaFoldDB" id="A0A815N0S4"/>
<reference evidence="2" key="1">
    <citation type="submission" date="2021-02" db="EMBL/GenBank/DDBJ databases">
        <authorList>
            <person name="Nowell W R."/>
        </authorList>
    </citation>
    <scope>NUCLEOTIDE SEQUENCE</scope>
</reference>
<evidence type="ECO:0000313" key="5">
    <source>
        <dbReference type="Proteomes" id="UP000663870"/>
    </source>
</evidence>
<organism evidence="2 4">
    <name type="scientific">Rotaria sordida</name>
    <dbReference type="NCBI Taxonomy" id="392033"/>
    <lineage>
        <taxon>Eukaryota</taxon>
        <taxon>Metazoa</taxon>
        <taxon>Spiralia</taxon>
        <taxon>Gnathifera</taxon>
        <taxon>Rotifera</taxon>
        <taxon>Eurotatoria</taxon>
        <taxon>Bdelloidea</taxon>
        <taxon>Philodinida</taxon>
        <taxon>Philodinidae</taxon>
        <taxon>Rotaria</taxon>
    </lineage>
</organism>
<protein>
    <submittedName>
        <fullName evidence="2">Uncharacterized protein</fullName>
    </submittedName>
</protein>
<evidence type="ECO:0000313" key="3">
    <source>
        <dbReference type="EMBL" id="CAF1632576.1"/>
    </source>
</evidence>